<sequence>MQNTLRSSTATHISEPTSPHQSSPIEPFIPGSSSSPMPPPSSTSSQIQTLALSDIRMPFPALATLQGLTLGTVTPIDEMLIEGTSLLSGSSSLVWKVKGVCVADSEDTNSHMIAINVLFSSGDYKDGLKMFGVVHQLVVSEFHMAVIGGTGKYVGANGYATIKAVTDGKKDSGIDNVKNFLIFTIYIS</sequence>
<evidence type="ECO:0000256" key="1">
    <source>
        <dbReference type="ARBA" id="ARBA00010746"/>
    </source>
</evidence>
<name>A0AAP0PYV4_9MAGN</name>
<dbReference type="PANTHER" id="PTHR46215:SF17">
    <property type="entry name" value="DIRIGENT PROTEIN"/>
    <property type="match status" value="1"/>
</dbReference>
<evidence type="ECO:0000256" key="5">
    <source>
        <dbReference type="SAM" id="MobiDB-lite"/>
    </source>
</evidence>
<dbReference type="GO" id="GO:0048046">
    <property type="term" value="C:apoplast"/>
    <property type="evidence" value="ECO:0007669"/>
    <property type="project" value="UniProtKB-SubCell"/>
</dbReference>
<dbReference type="EMBL" id="JBBNAG010000002">
    <property type="protein sequence ID" value="KAK9157646.1"/>
    <property type="molecule type" value="Genomic_DNA"/>
</dbReference>
<dbReference type="Pfam" id="PF03018">
    <property type="entry name" value="Dirigent"/>
    <property type="match status" value="1"/>
</dbReference>
<keyword evidence="3 4" id="KW-0964">Secreted</keyword>
<proteinExistence type="inferred from homology"/>
<accession>A0AAP0PYV4</accession>
<dbReference type="Gene3D" id="2.40.480.10">
    <property type="entry name" value="Allene oxide cyclase-like"/>
    <property type="match status" value="1"/>
</dbReference>
<comment type="subcellular location">
    <subcellularLocation>
        <location evidence="4">Secreted</location>
        <location evidence="4">Extracellular space</location>
        <location evidence="4">Apoplast</location>
    </subcellularLocation>
</comment>
<feature type="compositionally biased region" description="Polar residues" evidence="5">
    <location>
        <begin position="1"/>
        <end position="24"/>
    </location>
</feature>
<comment type="similarity">
    <text evidence="1 4">Belongs to the plant dirigent protein family.</text>
</comment>
<comment type="subunit">
    <text evidence="2 4">Homodimer.</text>
</comment>
<evidence type="ECO:0000256" key="4">
    <source>
        <dbReference type="RuleBase" id="RU363099"/>
    </source>
</evidence>
<dbReference type="InterPro" id="IPR044859">
    <property type="entry name" value="Allene_oxi_cyc_Dirigent"/>
</dbReference>
<keyword evidence="4" id="KW-0052">Apoplast</keyword>
<keyword evidence="7" id="KW-1185">Reference proteome</keyword>
<gene>
    <name evidence="6" type="ORF">Scep_004220</name>
</gene>
<feature type="region of interest" description="Disordered" evidence="5">
    <location>
        <begin position="1"/>
        <end position="47"/>
    </location>
</feature>
<comment type="function">
    <text evidence="4">Dirigent proteins impart stereoselectivity on the phenoxy radical-coupling reaction, yielding optically active lignans from two molecules of coniferyl alcohol in the biosynthesis of lignans, flavonolignans, and alkaloids and thus plays a central role in plant secondary metabolism.</text>
</comment>
<dbReference type="InterPro" id="IPR004265">
    <property type="entry name" value="Dirigent"/>
</dbReference>
<dbReference type="AlphaFoldDB" id="A0AAP0PYV4"/>
<evidence type="ECO:0000256" key="2">
    <source>
        <dbReference type="ARBA" id="ARBA00011738"/>
    </source>
</evidence>
<dbReference type="Proteomes" id="UP001419268">
    <property type="component" value="Unassembled WGS sequence"/>
</dbReference>
<protein>
    <recommendedName>
        <fullName evidence="4">Dirigent protein</fullName>
    </recommendedName>
</protein>
<evidence type="ECO:0000313" key="6">
    <source>
        <dbReference type="EMBL" id="KAK9157646.1"/>
    </source>
</evidence>
<comment type="caution">
    <text evidence="6">The sequence shown here is derived from an EMBL/GenBank/DDBJ whole genome shotgun (WGS) entry which is preliminary data.</text>
</comment>
<dbReference type="PANTHER" id="PTHR46215">
    <property type="entry name" value="DIRIGENT PROTEIN 24-RELATED"/>
    <property type="match status" value="1"/>
</dbReference>
<dbReference type="GO" id="GO:0009699">
    <property type="term" value="P:phenylpropanoid biosynthetic process"/>
    <property type="evidence" value="ECO:0007669"/>
    <property type="project" value="UniProtKB-ARBA"/>
</dbReference>
<evidence type="ECO:0000313" key="7">
    <source>
        <dbReference type="Proteomes" id="UP001419268"/>
    </source>
</evidence>
<evidence type="ECO:0000256" key="3">
    <source>
        <dbReference type="ARBA" id="ARBA00022525"/>
    </source>
</evidence>
<reference evidence="6 7" key="1">
    <citation type="submission" date="2024-01" db="EMBL/GenBank/DDBJ databases">
        <title>Genome assemblies of Stephania.</title>
        <authorList>
            <person name="Yang L."/>
        </authorList>
    </citation>
    <scope>NUCLEOTIDE SEQUENCE [LARGE SCALE GENOMIC DNA]</scope>
    <source>
        <strain evidence="6">JXDWG</strain>
        <tissue evidence="6">Leaf</tissue>
    </source>
</reference>
<organism evidence="6 7">
    <name type="scientific">Stephania cephalantha</name>
    <dbReference type="NCBI Taxonomy" id="152367"/>
    <lineage>
        <taxon>Eukaryota</taxon>
        <taxon>Viridiplantae</taxon>
        <taxon>Streptophyta</taxon>
        <taxon>Embryophyta</taxon>
        <taxon>Tracheophyta</taxon>
        <taxon>Spermatophyta</taxon>
        <taxon>Magnoliopsida</taxon>
        <taxon>Ranunculales</taxon>
        <taxon>Menispermaceae</taxon>
        <taxon>Menispermoideae</taxon>
        <taxon>Cissampelideae</taxon>
        <taxon>Stephania</taxon>
    </lineage>
</organism>